<dbReference type="InterPro" id="IPR027417">
    <property type="entry name" value="P-loop_NTPase"/>
</dbReference>
<dbReference type="Pfam" id="PF00005">
    <property type="entry name" value="ABC_tran"/>
    <property type="match status" value="1"/>
</dbReference>
<keyword evidence="8" id="KW-1185">Reference proteome</keyword>
<dbReference type="InterPro" id="IPR015860">
    <property type="entry name" value="ABC_transpr_TagH-like"/>
</dbReference>
<keyword evidence="3" id="KW-0472">Membrane</keyword>
<feature type="domain" description="ABC transporter" evidence="6">
    <location>
        <begin position="29"/>
        <end position="256"/>
    </location>
</feature>
<dbReference type="RefSeq" id="WP_345924370.1">
    <property type="nucleotide sequence ID" value="NZ_JBDIVF010000001.1"/>
</dbReference>
<accession>A0ABV2CNX7</accession>
<reference evidence="7 8" key="1">
    <citation type="submission" date="2024-07" db="EMBL/GenBank/DDBJ databases">
        <title>Uliginosibacterium paludis KCTC:42655.</title>
        <authorList>
            <person name="Kim M.K."/>
        </authorList>
    </citation>
    <scope>NUCLEOTIDE SEQUENCE [LARGE SCALE GENOMIC DNA]</scope>
    <source>
        <strain evidence="7 8">KCTC 42655</strain>
    </source>
</reference>
<proteinExistence type="inferred from homology"/>
<dbReference type="InterPro" id="IPR029439">
    <property type="entry name" value="Wzt_C"/>
</dbReference>
<dbReference type="PANTHER" id="PTHR46743:SF2">
    <property type="entry name" value="TEICHOIC ACIDS EXPORT ATP-BINDING PROTEIN TAGH"/>
    <property type="match status" value="1"/>
</dbReference>
<evidence type="ECO:0000256" key="3">
    <source>
        <dbReference type="ARBA" id="ARBA00022475"/>
    </source>
</evidence>
<dbReference type="PROSITE" id="PS50893">
    <property type="entry name" value="ABC_TRANSPORTER_2"/>
    <property type="match status" value="1"/>
</dbReference>
<organism evidence="7 8">
    <name type="scientific">Uliginosibacterium paludis</name>
    <dbReference type="NCBI Taxonomy" id="1615952"/>
    <lineage>
        <taxon>Bacteria</taxon>
        <taxon>Pseudomonadati</taxon>
        <taxon>Pseudomonadota</taxon>
        <taxon>Betaproteobacteria</taxon>
        <taxon>Rhodocyclales</taxon>
        <taxon>Zoogloeaceae</taxon>
        <taxon>Uliginosibacterium</taxon>
    </lineage>
</organism>
<keyword evidence="5 7" id="KW-0067">ATP-binding</keyword>
<dbReference type="SMART" id="SM00382">
    <property type="entry name" value="AAA"/>
    <property type="match status" value="1"/>
</dbReference>
<dbReference type="GO" id="GO:0005524">
    <property type="term" value="F:ATP binding"/>
    <property type="evidence" value="ECO:0007669"/>
    <property type="project" value="UniProtKB-KW"/>
</dbReference>
<keyword evidence="3" id="KW-1003">Cell membrane</keyword>
<dbReference type="Proteomes" id="UP001548590">
    <property type="component" value="Unassembled WGS sequence"/>
</dbReference>
<comment type="similarity">
    <text evidence="1">Belongs to the ABC transporter superfamily.</text>
</comment>
<dbReference type="EMBL" id="JBEWLZ010000002">
    <property type="protein sequence ID" value="MET1489197.1"/>
    <property type="molecule type" value="Genomic_DNA"/>
</dbReference>
<sequence>MSCENAITVSAVSKKFELYDNPSDQLKQFVFPRVGRFFGRHGRNYFREFWALSEVSLEVRKGESFGIVGRNGSGKSTLLQIIAGTLTPSSGSVETNGRLAALLELGSGFDPEFSGRENIYLNGALLGLQKSEIDERFDAIAGFADIGQHLDQPVKSYSSGMVVRLAVAVQTQVEPDILIVDEALAVGDALFQKRCFRRIEQLLDDGCSLLFVSHDQETVRTLTSRSIFLENGRVASYGRTSDVLFSYREYLQKVEESEFRELQRINNVASVKQTPAKSYGNLDVEIISVRVTDSAGVEQSTFYAGDDLHIRIECVAHVAAKNLNVAFRIRNKEGVKVTTWGTLNEDMPRNLEHDPDVFWLREFGSGESFTVCFSGPCSLSANLYEVQAVVALEYDRYYGNQRILHWIDEAAHFSVVLRNREYVFDGVCDMGLRSYVVE</sequence>
<evidence type="ECO:0000256" key="2">
    <source>
        <dbReference type="ARBA" id="ARBA00022448"/>
    </source>
</evidence>
<comment type="caution">
    <text evidence="7">The sequence shown here is derived from an EMBL/GenBank/DDBJ whole genome shotgun (WGS) entry which is preliminary data.</text>
</comment>
<dbReference type="CDD" id="cd10147">
    <property type="entry name" value="Wzt_C-like"/>
    <property type="match status" value="1"/>
</dbReference>
<evidence type="ECO:0000256" key="4">
    <source>
        <dbReference type="ARBA" id="ARBA00022741"/>
    </source>
</evidence>
<gene>
    <name evidence="7" type="ORF">ABVT11_05130</name>
</gene>
<name>A0ABV2CNX7_9RHOO</name>
<dbReference type="Pfam" id="PF14524">
    <property type="entry name" value="Wzt_C"/>
    <property type="match status" value="1"/>
</dbReference>
<dbReference type="InterPro" id="IPR003439">
    <property type="entry name" value="ABC_transporter-like_ATP-bd"/>
</dbReference>
<evidence type="ECO:0000313" key="7">
    <source>
        <dbReference type="EMBL" id="MET1489197.1"/>
    </source>
</evidence>
<keyword evidence="4" id="KW-0547">Nucleotide-binding</keyword>
<evidence type="ECO:0000256" key="1">
    <source>
        <dbReference type="ARBA" id="ARBA00005417"/>
    </source>
</evidence>
<dbReference type="SUPFAM" id="SSF52540">
    <property type="entry name" value="P-loop containing nucleoside triphosphate hydrolases"/>
    <property type="match status" value="1"/>
</dbReference>
<evidence type="ECO:0000256" key="5">
    <source>
        <dbReference type="ARBA" id="ARBA00022840"/>
    </source>
</evidence>
<dbReference type="CDD" id="cd03220">
    <property type="entry name" value="ABC_KpsT_Wzt"/>
    <property type="match status" value="1"/>
</dbReference>
<evidence type="ECO:0000313" key="8">
    <source>
        <dbReference type="Proteomes" id="UP001548590"/>
    </source>
</evidence>
<protein>
    <submittedName>
        <fullName evidence="7">ABC transporter ATP-binding protein</fullName>
    </submittedName>
</protein>
<dbReference type="Gene3D" id="3.40.50.300">
    <property type="entry name" value="P-loop containing nucleotide triphosphate hydrolases"/>
    <property type="match status" value="1"/>
</dbReference>
<dbReference type="PANTHER" id="PTHR46743">
    <property type="entry name" value="TEICHOIC ACIDS EXPORT ATP-BINDING PROTEIN TAGH"/>
    <property type="match status" value="1"/>
</dbReference>
<dbReference type="Gene3D" id="2.70.50.60">
    <property type="entry name" value="abc- transporter (atp binding component) like domain"/>
    <property type="match status" value="1"/>
</dbReference>
<keyword evidence="2" id="KW-0813">Transport</keyword>
<dbReference type="InterPro" id="IPR050683">
    <property type="entry name" value="Bact_Polysacc_Export_ATP-bd"/>
</dbReference>
<evidence type="ECO:0000259" key="6">
    <source>
        <dbReference type="PROSITE" id="PS50893"/>
    </source>
</evidence>
<dbReference type="InterPro" id="IPR003593">
    <property type="entry name" value="AAA+_ATPase"/>
</dbReference>